<dbReference type="Proteomes" id="UP000754710">
    <property type="component" value="Unassembled WGS sequence"/>
</dbReference>
<dbReference type="Gene3D" id="3.40.50.150">
    <property type="entry name" value="Vaccinia Virus protein VP39"/>
    <property type="match status" value="1"/>
</dbReference>
<reference evidence="2 3" key="1">
    <citation type="submission" date="2021-08" db="EMBL/GenBank/DDBJ databases">
        <title>Nocardioides bacterium WL0053 sp. nov., isolated from the sediment.</title>
        <authorList>
            <person name="Wang L."/>
            <person name="Zhang D."/>
            <person name="Zhang A."/>
        </authorList>
    </citation>
    <scope>NUCLEOTIDE SEQUENCE [LARGE SCALE GENOMIC DNA]</scope>
    <source>
        <strain evidence="2 3">WL0053</strain>
    </source>
</reference>
<dbReference type="GO" id="GO:0032259">
    <property type="term" value="P:methylation"/>
    <property type="evidence" value="ECO:0007669"/>
    <property type="project" value="UniProtKB-KW"/>
</dbReference>
<dbReference type="PANTHER" id="PTHR13627:SF31">
    <property type="entry name" value="RIBITOL 5-PHOSPHATE TRANSFERASE FKRP"/>
    <property type="match status" value="1"/>
</dbReference>
<dbReference type="PANTHER" id="PTHR13627">
    <property type="entry name" value="FUKUTIN RELATED PROTEIN"/>
    <property type="match status" value="1"/>
</dbReference>
<dbReference type="EMBL" id="JAIEZQ010000002">
    <property type="protein sequence ID" value="MBY9075423.1"/>
    <property type="molecule type" value="Genomic_DNA"/>
</dbReference>
<dbReference type="RefSeq" id="WP_221025175.1">
    <property type="nucleotide sequence ID" value="NZ_JAIEZQ010000002.1"/>
</dbReference>
<dbReference type="GO" id="GO:0008168">
    <property type="term" value="F:methyltransferase activity"/>
    <property type="evidence" value="ECO:0007669"/>
    <property type="project" value="UniProtKB-KW"/>
</dbReference>
<comment type="caution">
    <text evidence="2">The sequence shown here is derived from an EMBL/GenBank/DDBJ whole genome shotgun (WGS) entry which is preliminary data.</text>
</comment>
<evidence type="ECO:0000313" key="3">
    <source>
        <dbReference type="Proteomes" id="UP000754710"/>
    </source>
</evidence>
<dbReference type="InterPro" id="IPR041698">
    <property type="entry name" value="Methyltransf_25"/>
</dbReference>
<protein>
    <submittedName>
        <fullName evidence="2">Methyltransferase domain-containing protein</fullName>
    </submittedName>
</protein>
<dbReference type="Pfam" id="PF13649">
    <property type="entry name" value="Methyltransf_25"/>
    <property type="match status" value="1"/>
</dbReference>
<accession>A0ABS7RK48</accession>
<keyword evidence="3" id="KW-1185">Reference proteome</keyword>
<dbReference type="InterPro" id="IPR052613">
    <property type="entry name" value="LicD_transferase"/>
</dbReference>
<organism evidence="2 3">
    <name type="scientific">Nocardioides jiangsuensis</name>
    <dbReference type="NCBI Taxonomy" id="2866161"/>
    <lineage>
        <taxon>Bacteria</taxon>
        <taxon>Bacillati</taxon>
        <taxon>Actinomycetota</taxon>
        <taxon>Actinomycetes</taxon>
        <taxon>Propionibacteriales</taxon>
        <taxon>Nocardioidaceae</taxon>
        <taxon>Nocardioides</taxon>
    </lineage>
</organism>
<dbReference type="CDD" id="cd02440">
    <property type="entry name" value="AdoMet_MTases"/>
    <property type="match status" value="1"/>
</dbReference>
<dbReference type="InterPro" id="IPR029063">
    <property type="entry name" value="SAM-dependent_MTases_sf"/>
</dbReference>
<evidence type="ECO:0000259" key="1">
    <source>
        <dbReference type="Pfam" id="PF13649"/>
    </source>
</evidence>
<sequence length="521" mass="57669">MTEQSGTAGLLDARVDDEGVHLRHPVEGGLAVELDGRRVWAFVPGRDGRRTSDGGCSVPWPDLLRPHLDGRARLALRSIEHGEVLYDAPVSLGTGEGVLRVVGKDGRPLAVDKQGSVTPMFAEAGDDVRRALVEHVAEALAQLDARGHRAFVAFGALLGGVRDGRLIGHDNDADIAYLARSTHPFDIIRESMQIERELNEAGWQTSRMSGGDFKVMARLPGDRVIGIDVFTAFYLDGSLHLMPSVVADLPVSALFPPSEVEVEGVRLPAPADPEALLEATYGPSWRVPDPAFKYDPPRWARRRFGGLMRGERRHIRYWADFYATKAARVPTEPSSFARWVAEQEPRPASLVDVGSGTGRDSLWLADQGIDVLGCDYASSGVAFAEGRARETGSSARFRRLNLYDYRQLLTVGAQLAHERPTDAVYARFLVHALEDEGRHNLWRFGRSVLRGTRGRLYLEFRTEATEHEFGEHYRQFVQPETVAGELAGYGFTVTHSENRHGLAVHHHEDPRVCRIVARLEA</sequence>
<gene>
    <name evidence="2" type="ORF">K1X13_11385</name>
</gene>
<keyword evidence="2" id="KW-0808">Transferase</keyword>
<proteinExistence type="predicted"/>
<feature type="domain" description="Methyltransferase" evidence="1">
    <location>
        <begin position="351"/>
        <end position="449"/>
    </location>
</feature>
<keyword evidence="2" id="KW-0489">Methyltransferase</keyword>
<name>A0ABS7RK48_9ACTN</name>
<evidence type="ECO:0000313" key="2">
    <source>
        <dbReference type="EMBL" id="MBY9075423.1"/>
    </source>
</evidence>
<dbReference type="SUPFAM" id="SSF53335">
    <property type="entry name" value="S-adenosyl-L-methionine-dependent methyltransferases"/>
    <property type="match status" value="1"/>
</dbReference>